<protein>
    <submittedName>
        <fullName evidence="1">HK97 family phage portal protein</fullName>
    </submittedName>
</protein>
<sequence length="390" mass="42538">MFEFLKPPASRSAALSLPNAGPEDIKSAAPLIALQLGQSAHWTPQSFNALCREGYGRNPIVYRCVRLISEAAASVPLTILESPDADAFLNRASLSQTLTQTLEAFYGYLQLSGEAYLEAISVNALPYTLGVICPDTVTPLAARSGGITGWEIVAPQNAPRQLQMHIASGRSPIFHMSLFSPKGTVSPLNACAQAVDLHNEGGHWAKALLENSARPSGALIYKGVNGAEHLTDEQFERLKREFETGHTGARHAGRPLVLEGGLDWKSMSLSPADMDFIEARREAAREIALAFGVPPMLLGLPGDNTYANYREANQAFWRQTVLPLVQKTAAGLQNWLRPWFDDALRIRPDFEQVPALAEDRNRLWQRLSGADFLSNAEKRALAGLTPESEG</sequence>
<reference evidence="1 2" key="1">
    <citation type="submission" date="2018-10" db="EMBL/GenBank/DDBJ databases">
        <title>Genomic Encyclopedia of Type Strains, Phase IV (KMG-IV): sequencing the most valuable type-strain genomes for metagenomic binning, comparative biology and taxonomic classification.</title>
        <authorList>
            <person name="Goeker M."/>
        </authorList>
    </citation>
    <scope>NUCLEOTIDE SEQUENCE [LARGE SCALE GENOMIC DNA]</scope>
    <source>
        <strain evidence="1 2">DSM 22008</strain>
    </source>
</reference>
<comment type="caution">
    <text evidence="1">The sequence shown here is derived from an EMBL/GenBank/DDBJ whole genome shotgun (WGS) entry which is preliminary data.</text>
</comment>
<dbReference type="AlphaFoldDB" id="A0A420WIP8"/>
<dbReference type="Proteomes" id="UP000282211">
    <property type="component" value="Unassembled WGS sequence"/>
</dbReference>
<dbReference type="OrthoDB" id="9134461at2"/>
<dbReference type="InterPro" id="IPR006427">
    <property type="entry name" value="Portal_HK97"/>
</dbReference>
<dbReference type="InParanoid" id="A0A420WIP8"/>
<gene>
    <name evidence="1" type="ORF">DES40_0205</name>
</gene>
<dbReference type="Pfam" id="PF04860">
    <property type="entry name" value="Phage_portal"/>
    <property type="match status" value="1"/>
</dbReference>
<dbReference type="EMBL" id="RBII01000001">
    <property type="protein sequence ID" value="RKQ70901.1"/>
    <property type="molecule type" value="Genomic_DNA"/>
</dbReference>
<accession>A0A420WIP8</accession>
<keyword evidence="2" id="KW-1185">Reference proteome</keyword>
<evidence type="ECO:0000313" key="1">
    <source>
        <dbReference type="EMBL" id="RKQ70901.1"/>
    </source>
</evidence>
<dbReference type="InterPro" id="IPR006944">
    <property type="entry name" value="Phage/GTA_portal"/>
</dbReference>
<name>A0A420WIP8_9PROT</name>
<dbReference type="NCBIfam" id="TIGR01537">
    <property type="entry name" value="portal_HK97"/>
    <property type="match status" value="1"/>
</dbReference>
<evidence type="ECO:0000313" key="2">
    <source>
        <dbReference type="Proteomes" id="UP000282211"/>
    </source>
</evidence>
<proteinExistence type="predicted"/>
<organism evidence="1 2">
    <name type="scientific">Litorimonas taeanensis</name>
    <dbReference type="NCBI Taxonomy" id="568099"/>
    <lineage>
        <taxon>Bacteria</taxon>
        <taxon>Pseudomonadati</taxon>
        <taxon>Pseudomonadota</taxon>
        <taxon>Alphaproteobacteria</taxon>
        <taxon>Maricaulales</taxon>
        <taxon>Robiginitomaculaceae</taxon>
    </lineage>
</organism>
<dbReference type="RefSeq" id="WP_121098717.1">
    <property type="nucleotide sequence ID" value="NZ_RBII01000001.1"/>
</dbReference>